<evidence type="ECO:0000256" key="1">
    <source>
        <dbReference type="SAM" id="MobiDB-lite"/>
    </source>
</evidence>
<organism evidence="2 3">
    <name type="scientific">Podila minutissima</name>
    <dbReference type="NCBI Taxonomy" id="64525"/>
    <lineage>
        <taxon>Eukaryota</taxon>
        <taxon>Fungi</taxon>
        <taxon>Fungi incertae sedis</taxon>
        <taxon>Mucoromycota</taxon>
        <taxon>Mortierellomycotina</taxon>
        <taxon>Mortierellomycetes</taxon>
        <taxon>Mortierellales</taxon>
        <taxon>Mortierellaceae</taxon>
        <taxon>Podila</taxon>
    </lineage>
</organism>
<evidence type="ECO:0000313" key="2">
    <source>
        <dbReference type="EMBL" id="KAF9335656.1"/>
    </source>
</evidence>
<comment type="caution">
    <text evidence="2">The sequence shown here is derived from an EMBL/GenBank/DDBJ whole genome shotgun (WGS) entry which is preliminary data.</text>
</comment>
<dbReference type="EMBL" id="JAAAUY010000091">
    <property type="protein sequence ID" value="KAF9335656.1"/>
    <property type="molecule type" value="Genomic_DNA"/>
</dbReference>
<feature type="compositionally biased region" description="Polar residues" evidence="1">
    <location>
        <begin position="240"/>
        <end position="254"/>
    </location>
</feature>
<reference evidence="2" key="1">
    <citation type="journal article" date="2020" name="Fungal Divers.">
        <title>Resolving the Mortierellaceae phylogeny through synthesis of multi-gene phylogenetics and phylogenomics.</title>
        <authorList>
            <person name="Vandepol N."/>
            <person name="Liber J."/>
            <person name="Desiro A."/>
            <person name="Na H."/>
            <person name="Kennedy M."/>
            <person name="Barry K."/>
            <person name="Grigoriev I.V."/>
            <person name="Miller A.N."/>
            <person name="O'Donnell K."/>
            <person name="Stajich J.E."/>
            <person name="Bonito G."/>
        </authorList>
    </citation>
    <scope>NUCLEOTIDE SEQUENCE</scope>
    <source>
        <strain evidence="2">NVP1</strain>
    </source>
</reference>
<dbReference type="Proteomes" id="UP000696485">
    <property type="component" value="Unassembled WGS sequence"/>
</dbReference>
<gene>
    <name evidence="2" type="ORF">BG006_011002</name>
</gene>
<proteinExistence type="predicted"/>
<protein>
    <submittedName>
        <fullName evidence="2">Uncharacterized protein</fullName>
    </submittedName>
</protein>
<keyword evidence="3" id="KW-1185">Reference proteome</keyword>
<feature type="compositionally biased region" description="Acidic residues" evidence="1">
    <location>
        <begin position="282"/>
        <end position="292"/>
    </location>
</feature>
<sequence length="449" mass="49505">MSDDDNRQKRFRFHKDDEILLLRLVLSAEPCPYLVNTRDGAIMVAWNNITSDFHAQCTHRPDGILPMPKTCRARCDKMLSDYLAARTNPNTKYKRVSREDMVKHELLGKLALTLGKVADIEEPVYTANDPIHKANNAPQQSESGSGLAVPTLPSSSSSSAMAPPPSSSSQAKEQFEQRSNAGYSGMASNNTNMGSPTSTRHTRSSDKGKTVTRGEISSSSSASSKRKSSTVETGLLDMRMSSTPKKQRQSQQHQHTPKNHTSSSSRSARTGRSHKQGRGEESESDDEDDDEGDRNTTHITTGFDDKDDAYDNYDDVEDEDESANEVALALSAFNSSAKDFERRAAWISPETKRINNVIRNGGSVGASNGHGPSSPSFSSALSPPSSSSKRMQGGQVPLSQMNADDRDYMLRTLALEEHKIKVEIDRIALEREKLVLERARLQWEMSGHK</sequence>
<feature type="region of interest" description="Disordered" evidence="1">
    <location>
        <begin position="358"/>
        <end position="403"/>
    </location>
</feature>
<feature type="compositionally biased region" description="Acidic residues" evidence="1">
    <location>
        <begin position="305"/>
        <end position="322"/>
    </location>
</feature>
<feature type="compositionally biased region" description="Polar residues" evidence="1">
    <location>
        <begin position="177"/>
        <end position="199"/>
    </location>
</feature>
<evidence type="ECO:0000313" key="3">
    <source>
        <dbReference type="Proteomes" id="UP000696485"/>
    </source>
</evidence>
<accession>A0A9P5STA8</accession>
<feature type="compositionally biased region" description="Low complexity" evidence="1">
    <location>
        <begin position="372"/>
        <end position="388"/>
    </location>
</feature>
<feature type="region of interest" description="Disordered" evidence="1">
    <location>
        <begin position="129"/>
        <end position="322"/>
    </location>
</feature>
<name>A0A9P5STA8_9FUNG</name>
<dbReference type="AlphaFoldDB" id="A0A9P5STA8"/>